<dbReference type="AlphaFoldDB" id="H0FCS3"/>
<proteinExistence type="predicted"/>
<dbReference type="STRING" id="477184.KYC_22911"/>
<reference evidence="1 2" key="1">
    <citation type="journal article" date="2012" name="J. Bacteriol.">
        <title>Genome sequence of the highly efficient arsenite-oxidizing bacterium Achromobacter arsenitoxydans SY8.</title>
        <authorList>
            <person name="Li X."/>
            <person name="Hu Y."/>
            <person name="Gong J."/>
            <person name="Lin Y."/>
            <person name="Johnstone L."/>
            <person name="Rensing C."/>
            <person name="Wang G."/>
        </authorList>
    </citation>
    <scope>NUCLEOTIDE SEQUENCE [LARGE SCALE GENOMIC DNA]</scope>
    <source>
        <strain evidence="1 2">SY8</strain>
    </source>
</reference>
<dbReference type="eggNOG" id="ENOG50313KF">
    <property type="taxonomic scope" value="Bacteria"/>
</dbReference>
<evidence type="ECO:0008006" key="3">
    <source>
        <dbReference type="Google" id="ProtNLM"/>
    </source>
</evidence>
<evidence type="ECO:0000313" key="2">
    <source>
        <dbReference type="Proteomes" id="UP000003113"/>
    </source>
</evidence>
<dbReference type="PROSITE" id="PS51257">
    <property type="entry name" value="PROKAR_LIPOPROTEIN"/>
    <property type="match status" value="1"/>
</dbReference>
<evidence type="ECO:0000313" key="1">
    <source>
        <dbReference type="EMBL" id="EHK64028.1"/>
    </source>
</evidence>
<comment type="caution">
    <text evidence="1">The sequence shown here is derived from an EMBL/GenBank/DDBJ whole genome shotgun (WGS) entry which is preliminary data.</text>
</comment>
<dbReference type="PATRIC" id="fig|477184.5.peg.4505"/>
<dbReference type="OrthoDB" id="8652817at2"/>
<dbReference type="RefSeq" id="WP_008166797.1">
    <property type="nucleotide sequence ID" value="NZ_AGUF01000073.1"/>
</dbReference>
<gene>
    <name evidence="1" type="ORF">KYC_22911</name>
</gene>
<dbReference type="Proteomes" id="UP000003113">
    <property type="component" value="Unassembled WGS sequence"/>
</dbReference>
<sequence length="325" mass="34771">MIKQKKALIAGGVVAALACAWWGLGAYASGKAEDELLALLDKTGQRDMVHWKSISASPFGSAKLKEVTIGSAGSPIASIETVRISGLRNTRDRQSGDVTIEGAALPNGNSVLSQTDLIRQAGKSDLPPANLRVRWDYQRDDDNASIHLNLEQPDALNAELTLGLERVNGAAALAENGAALGALGMMGIMGMGRMDRALAPLAEVRITEGSLLLKDDGYVKRSIELYKRYNIAAVPGEGNPDKQRDKLFDKFIDDARKQCVQRKAMAGFKDNDDACEAAANFAGGEDREIKLTLNPRNGVSVAEMLSGGGRDYSKVLALFSPTLKN</sequence>
<dbReference type="EMBL" id="AGUF01000073">
    <property type="protein sequence ID" value="EHK64028.1"/>
    <property type="molecule type" value="Genomic_DNA"/>
</dbReference>
<organism evidence="1 2">
    <name type="scientific">Achromobacter arsenitoxydans SY8</name>
    <dbReference type="NCBI Taxonomy" id="477184"/>
    <lineage>
        <taxon>Bacteria</taxon>
        <taxon>Pseudomonadati</taxon>
        <taxon>Pseudomonadota</taxon>
        <taxon>Betaproteobacteria</taxon>
        <taxon>Burkholderiales</taxon>
        <taxon>Alcaligenaceae</taxon>
        <taxon>Achromobacter</taxon>
    </lineage>
</organism>
<accession>H0FCS3</accession>
<keyword evidence="2" id="KW-1185">Reference proteome</keyword>
<protein>
    <recommendedName>
        <fullName evidence="3">Lipoprotein</fullName>
    </recommendedName>
</protein>
<name>H0FCS3_9BURK</name>